<keyword evidence="3" id="KW-0732">Signal</keyword>
<evidence type="ECO:0000313" key="6">
    <source>
        <dbReference type="EMBL" id="ARP83974.1"/>
    </source>
</evidence>
<dbReference type="PANTHER" id="PTHR38776">
    <property type="entry name" value="MLTA-INTERACTING PROTEIN-RELATED"/>
    <property type="match status" value="1"/>
</dbReference>
<dbReference type="KEGG" id="bgv:CAL12_26275"/>
<comment type="similarity">
    <text evidence="2">Belongs to the MipA/OmpV family.</text>
</comment>
<dbReference type="Proteomes" id="UP000194151">
    <property type="component" value="Chromosome"/>
</dbReference>
<protein>
    <recommendedName>
        <fullName evidence="8">Structural protein MipA</fullName>
    </recommendedName>
</protein>
<reference evidence="6 7" key="1">
    <citation type="submission" date="2017-05" db="EMBL/GenBank/DDBJ databases">
        <title>Complete and WGS of Bordetella genogroups.</title>
        <authorList>
            <person name="Spilker T."/>
            <person name="LiPuma J."/>
        </authorList>
    </citation>
    <scope>NUCLEOTIDE SEQUENCE [LARGE SCALE GENOMIC DNA]</scope>
    <source>
        <strain evidence="6 7">AU19157</strain>
    </source>
</reference>
<evidence type="ECO:0000256" key="4">
    <source>
        <dbReference type="ARBA" id="ARBA00023136"/>
    </source>
</evidence>
<dbReference type="AlphaFoldDB" id="A0A1W6YSL6"/>
<dbReference type="RefSeq" id="WP_332458723.1">
    <property type="nucleotide sequence ID" value="NZ_CP021108.1"/>
</dbReference>
<dbReference type="PANTHER" id="PTHR38776:SF1">
    <property type="entry name" value="MLTA-INTERACTING PROTEIN-RELATED"/>
    <property type="match status" value="1"/>
</dbReference>
<dbReference type="GO" id="GO:0009279">
    <property type="term" value="C:cell outer membrane"/>
    <property type="evidence" value="ECO:0007669"/>
    <property type="project" value="UniProtKB-SubCell"/>
</dbReference>
<dbReference type="STRING" id="1416806.CAL12_26275"/>
<gene>
    <name evidence="6" type="ORF">CAL12_26275</name>
</gene>
<sequence length="268" mass="28742">MAIKSGVLRSRGVSFAGRRLHAAWAGLGVWAMLAGGAAHAENSVGLGVGIVPEYAGAKDYHARPVLQLSYERGAFFVGTNDGLPTLGLQTRLAPDWQAGVFAGLRLGRDADDYDRLEGLDDIDTHATAGAFVRWQPGRWRVTATAIQALRSGYGTRVELNGSYAVWQSGPHAVRLGAETAWGSHDDMSTWFGVSSSESARSDAGLRSYSAGAGFRSATLYANWRYDLAPQWSLSTTLGVRSLLGDARDSPIVERRTSAFGVVGISYRF</sequence>
<keyword evidence="5" id="KW-0998">Cell outer membrane</keyword>
<name>A0A1W6YSL6_9BORD</name>
<organism evidence="6 7">
    <name type="scientific">Bordetella genomosp. 8</name>
    <dbReference type="NCBI Taxonomy" id="1416806"/>
    <lineage>
        <taxon>Bacteria</taxon>
        <taxon>Pseudomonadati</taxon>
        <taxon>Pseudomonadota</taxon>
        <taxon>Betaproteobacteria</taxon>
        <taxon>Burkholderiales</taxon>
        <taxon>Alcaligenaceae</taxon>
        <taxon>Bordetella</taxon>
    </lineage>
</organism>
<evidence type="ECO:0000256" key="2">
    <source>
        <dbReference type="ARBA" id="ARBA00005722"/>
    </source>
</evidence>
<evidence type="ECO:0000313" key="7">
    <source>
        <dbReference type="Proteomes" id="UP000194151"/>
    </source>
</evidence>
<proteinExistence type="inferred from homology"/>
<comment type="subcellular location">
    <subcellularLocation>
        <location evidence="1">Cell outer membrane</location>
    </subcellularLocation>
</comment>
<keyword evidence="4" id="KW-0472">Membrane</keyword>
<accession>A0A1W6YSL6</accession>
<keyword evidence="7" id="KW-1185">Reference proteome</keyword>
<evidence type="ECO:0008006" key="8">
    <source>
        <dbReference type="Google" id="ProtNLM"/>
    </source>
</evidence>
<dbReference type="InterPro" id="IPR010583">
    <property type="entry name" value="MipA"/>
</dbReference>
<evidence type="ECO:0000256" key="5">
    <source>
        <dbReference type="ARBA" id="ARBA00023237"/>
    </source>
</evidence>
<evidence type="ECO:0000256" key="1">
    <source>
        <dbReference type="ARBA" id="ARBA00004442"/>
    </source>
</evidence>
<dbReference type="EMBL" id="CP021108">
    <property type="protein sequence ID" value="ARP83974.1"/>
    <property type="molecule type" value="Genomic_DNA"/>
</dbReference>
<dbReference type="Pfam" id="PF06629">
    <property type="entry name" value="MipA"/>
    <property type="match status" value="1"/>
</dbReference>
<evidence type="ECO:0000256" key="3">
    <source>
        <dbReference type="ARBA" id="ARBA00022729"/>
    </source>
</evidence>